<dbReference type="Pfam" id="PF17967">
    <property type="entry name" value="Pullulanase_N2"/>
    <property type="match status" value="1"/>
</dbReference>
<keyword evidence="4" id="KW-0326">Glycosidase</keyword>
<dbReference type="InterPro" id="IPR040671">
    <property type="entry name" value="Pullulanase_N2"/>
</dbReference>
<dbReference type="InterPro" id="IPR014756">
    <property type="entry name" value="Ig_E-set"/>
</dbReference>
<dbReference type="InterPro" id="IPR002126">
    <property type="entry name" value="Cadherin-like_dom"/>
</dbReference>
<protein>
    <submittedName>
        <fullName evidence="6">DUF3372 domain-containing protein</fullName>
    </submittedName>
</protein>
<dbReference type="PROSITE" id="PS50268">
    <property type="entry name" value="CADHERIN_2"/>
    <property type="match status" value="1"/>
</dbReference>
<dbReference type="InterPro" id="IPR013780">
    <property type="entry name" value="Glyco_hydro_b"/>
</dbReference>
<dbReference type="SUPFAM" id="SSF81296">
    <property type="entry name" value="E set domains"/>
    <property type="match status" value="2"/>
</dbReference>
<dbReference type="Pfam" id="PF11852">
    <property type="entry name" value="Pullul_strch_C"/>
    <property type="match status" value="1"/>
</dbReference>
<dbReference type="SUPFAM" id="SSF49313">
    <property type="entry name" value="Cadherin-like"/>
    <property type="match status" value="1"/>
</dbReference>
<dbReference type="CDD" id="cd11341">
    <property type="entry name" value="AmyAc_Pullulanase_LD-like"/>
    <property type="match status" value="1"/>
</dbReference>
<accession>A0ABT9HXD1</accession>
<keyword evidence="3" id="KW-0378">Hydrolase</keyword>
<comment type="similarity">
    <text evidence="1">Belongs to the glycosyl hydrolase 13 family.</text>
</comment>
<evidence type="ECO:0000256" key="4">
    <source>
        <dbReference type="ARBA" id="ARBA00023295"/>
    </source>
</evidence>
<dbReference type="Gene3D" id="2.60.40.1180">
    <property type="entry name" value="Golgi alpha-mannosidase II"/>
    <property type="match status" value="1"/>
</dbReference>
<dbReference type="InterPro" id="IPR015919">
    <property type="entry name" value="Cadherin-like_sf"/>
</dbReference>
<evidence type="ECO:0000256" key="2">
    <source>
        <dbReference type="ARBA" id="ARBA00022729"/>
    </source>
</evidence>
<dbReference type="EMBL" id="JAPJDZ010000013">
    <property type="protein sequence ID" value="MDP5135785.1"/>
    <property type="molecule type" value="Genomic_DNA"/>
</dbReference>
<evidence type="ECO:0000313" key="6">
    <source>
        <dbReference type="EMBL" id="MDP5135785.1"/>
    </source>
</evidence>
<feature type="domain" description="Cadherin" evidence="5">
    <location>
        <begin position="60"/>
        <end position="164"/>
    </location>
</feature>
<reference evidence="6 7" key="1">
    <citation type="submission" date="2022-11" db="EMBL/GenBank/DDBJ databases">
        <title>Viruses from the air-sea interface of a natural surface slick.</title>
        <authorList>
            <person name="Rahlff J."/>
            <person name="Holmfeldt K."/>
        </authorList>
    </citation>
    <scope>NUCLEOTIDE SEQUENCE [LARGE SCALE GENOMIC DNA]</scope>
    <source>
        <strain evidence="6 7">SMS4</strain>
    </source>
</reference>
<evidence type="ECO:0000256" key="1">
    <source>
        <dbReference type="ARBA" id="ARBA00008061"/>
    </source>
</evidence>
<dbReference type="InterPro" id="IPR017853">
    <property type="entry name" value="GH"/>
</dbReference>
<dbReference type="SUPFAM" id="SSF51011">
    <property type="entry name" value="Glycosyl hydrolase domain"/>
    <property type="match status" value="1"/>
</dbReference>
<dbReference type="SUPFAM" id="SSF51445">
    <property type="entry name" value="(Trans)glycosidases"/>
    <property type="match status" value="1"/>
</dbReference>
<dbReference type="SUPFAM" id="SSF49452">
    <property type="entry name" value="Starch-binding domain-like"/>
    <property type="match status" value="1"/>
</dbReference>
<dbReference type="Gene3D" id="2.60.40.60">
    <property type="entry name" value="Cadherins"/>
    <property type="match status" value="1"/>
</dbReference>
<dbReference type="InterPro" id="IPR013783">
    <property type="entry name" value="Ig-like_fold"/>
</dbReference>
<evidence type="ECO:0000259" key="5">
    <source>
        <dbReference type="PROSITE" id="PS50268"/>
    </source>
</evidence>
<dbReference type="InterPro" id="IPR013784">
    <property type="entry name" value="Carb-bd-like_fold"/>
</dbReference>
<evidence type="ECO:0000313" key="7">
    <source>
        <dbReference type="Proteomes" id="UP001231109"/>
    </source>
</evidence>
<comment type="caution">
    <text evidence="6">The sequence shown here is derived from an EMBL/GenBank/DDBJ whole genome shotgun (WGS) entry which is preliminary data.</text>
</comment>
<dbReference type="Gene3D" id="2.60.40.10">
    <property type="entry name" value="Immunoglobulins"/>
    <property type="match status" value="1"/>
</dbReference>
<dbReference type="Proteomes" id="UP001231109">
    <property type="component" value="Unassembled WGS sequence"/>
</dbReference>
<evidence type="ECO:0000256" key="3">
    <source>
        <dbReference type="ARBA" id="ARBA00022801"/>
    </source>
</evidence>
<organism evidence="6 7">
    <name type="scientific">Rheinheimera baltica</name>
    <dbReference type="NCBI Taxonomy" id="67576"/>
    <lineage>
        <taxon>Bacteria</taxon>
        <taxon>Pseudomonadati</taxon>
        <taxon>Pseudomonadota</taxon>
        <taxon>Gammaproteobacteria</taxon>
        <taxon>Chromatiales</taxon>
        <taxon>Chromatiaceae</taxon>
        <taxon>Rheinheimera</taxon>
    </lineage>
</organism>
<dbReference type="RefSeq" id="WP_305974922.1">
    <property type="nucleotide sequence ID" value="NZ_JAPJDZ010000013.1"/>
</dbReference>
<gene>
    <name evidence="6" type="ORF">ORJ04_07470</name>
</gene>
<dbReference type="Gene3D" id="3.20.20.80">
    <property type="entry name" value="Glycosidases"/>
    <property type="match status" value="1"/>
</dbReference>
<name>A0ABT9HXD1_9GAMM</name>
<dbReference type="InterPro" id="IPR005323">
    <property type="entry name" value="CBM41_pullulanase"/>
</dbReference>
<dbReference type="CDD" id="cd11304">
    <property type="entry name" value="Cadherin_repeat"/>
    <property type="match status" value="1"/>
</dbReference>
<dbReference type="InterPro" id="IPR024561">
    <property type="entry name" value="Pullul_strch_C"/>
</dbReference>
<proteinExistence type="inferred from homology"/>
<dbReference type="Gene3D" id="2.60.40.1110">
    <property type="match status" value="1"/>
</dbReference>
<dbReference type="CDD" id="cd02860">
    <property type="entry name" value="E_set_Pullulanase"/>
    <property type="match status" value="1"/>
</dbReference>
<dbReference type="CDD" id="cd10315">
    <property type="entry name" value="CBM41_pullulanase"/>
    <property type="match status" value="1"/>
</dbReference>
<dbReference type="Gene3D" id="2.60.40.1130">
    <property type="entry name" value="Rab geranylgeranyltransferase alpha-subunit, insert domain"/>
    <property type="match status" value="1"/>
</dbReference>
<keyword evidence="7" id="KW-1185">Reference proteome</keyword>
<dbReference type="InterPro" id="IPR004193">
    <property type="entry name" value="Glyco_hydro_13_N"/>
</dbReference>
<sequence length="1394" mass="149964">MNAIFLAQPAWRGTVLLLGTLLTACGGGSSDTTTTPSCPTGQIYDNQQERCVVVNTAPQITSAATLSIAAEQVNGTVVYTATATDAQSQTISWQLTDSKAIFSLNASSGALTINSAANALAAAGSSYSITLKATDSAGANSNLNLEVTIAAAVVATGPSVVPSASQGVIYYFRPDGNYDGWILHAWNNSSCNAYASLGDDEGTEWTTGLTPDGVDDMYGAYWLFDTKAGASCANFIVHKGDAKEPDNNDQKLTFSTARWAFVVAGVGIFTDPADVVFEPGFSITNAAGHWLDSETLLWNQDSSSVKLLASGTGNLDDSFTADLTLPLSPTSLTAQQRARVPHLADWHAYALNATPEQLTQLVKSQLVIAAFDNEDQPITASYVQQAKALDSLYTSGSNDADEQTLGLSYQTDTIVVKTWAPTAQQLQLKVYNADKTQFASYPMQEGADGVWQYAAPISVDRKYYQFEVAAYHPLTRRLEVMTATDPYSVNTSANGRYSQFVNLTDADLYPAGWNGRAVPTVDAPEDAVILEAHLRDLTILDDTTSEANRGKYLAITEPGTAARVYLQEMADAGATHFHMLPANDIATIEERPSQQLSLQNTVSELCQRVADAPVCGSVSGSSTLLEAFNSFDPASTDAAVLAQSMRGVDGFNWGYDPHHFNVIEGSYASDPDSVARIVEFRQMVQTLQAIGYRVVLDVVYNHTSSSGLNDNSVFDKLVPGYYHRYNEVSGEIERSTCCENTATEHRMMAKFIIESLVHWADAFGLDGFRFDIMGHLPAQLIIDARSAVAAVDADTYFYGEGWNFGEVANNRLFVQATQANLANTEVGTFNDRPRDTLRDAALSQNSVNLQNADHIRLGLAGTLRDYVLEDKDGQRREGYRFSQSSYADDPADIINYVDKHDNETLWDKLQYALPDAMSADNRRRVHNLTAAIPLLSQGIPFFQLGIDHLRSKSLDRNSYDSGDWFNRVHYDGNSNNWNVGLPMAQDNPDQNRIAALNANSNTAVDSNIIGTSRQVFAEFLQIRRDSPLLRLRNAADVIDRVGFYNTGPTQTPGVIAMSLDDGIGLSDIDPAVDAMLVIINGTNAAIQHTIAAAAGFELHPLQQQSADAQTRLAAAANGVFSVPAFTAAVFVKPQQGAQGTGLPADPDGFSSPYGDAILFSRGFGADTTPLEYDNSGRYSVLITLTSGSYQFDISDNDSITLGNAELDVAAGSIALGSAGNLFSVQLDTAGSYKLLLDVTTPTPQISLTLNNALVDCALPDSSEPAPFAVAGSGQLYVRGSHSGWDATPAYRMSYKGENKYQAVADFDGEFEFKLASDDGSWTTQLWAQDASGNIDTSSLTPGAVYPVAYNDAGTSNNRTNLAAGRYSFTLQLDSANPPRGSAVGSLQIDQCTQP</sequence>
<dbReference type="Pfam" id="PF03714">
    <property type="entry name" value="PUD"/>
    <property type="match status" value="1"/>
</dbReference>
<dbReference type="Pfam" id="PF02922">
    <property type="entry name" value="CBM_48"/>
    <property type="match status" value="1"/>
</dbReference>
<dbReference type="PANTHER" id="PTHR43002">
    <property type="entry name" value="GLYCOGEN DEBRANCHING ENZYME"/>
    <property type="match status" value="1"/>
</dbReference>
<keyword evidence="2" id="KW-0732">Signal</keyword>